<reference evidence="4" key="1">
    <citation type="journal article" date="2017" name="Genome Biol.">
        <title>Comparative genomics reveals high biological diversity and specific adaptations in the industrially and medically important fungal genus Aspergillus.</title>
        <authorList>
            <person name="de Vries R.P."/>
            <person name="Riley R."/>
            <person name="Wiebenga A."/>
            <person name="Aguilar-Osorio G."/>
            <person name="Amillis S."/>
            <person name="Uchima C.A."/>
            <person name="Anderluh G."/>
            <person name="Asadollahi M."/>
            <person name="Askin M."/>
            <person name="Barry K."/>
            <person name="Battaglia E."/>
            <person name="Bayram O."/>
            <person name="Benocci T."/>
            <person name="Braus-Stromeyer S.A."/>
            <person name="Caldana C."/>
            <person name="Canovas D."/>
            <person name="Cerqueira G.C."/>
            <person name="Chen F."/>
            <person name="Chen W."/>
            <person name="Choi C."/>
            <person name="Clum A."/>
            <person name="Dos Santos R.A."/>
            <person name="Damasio A.R."/>
            <person name="Diallinas G."/>
            <person name="Emri T."/>
            <person name="Fekete E."/>
            <person name="Flipphi M."/>
            <person name="Freyberg S."/>
            <person name="Gallo A."/>
            <person name="Gournas C."/>
            <person name="Habgood R."/>
            <person name="Hainaut M."/>
            <person name="Harispe M.L."/>
            <person name="Henrissat B."/>
            <person name="Hilden K.S."/>
            <person name="Hope R."/>
            <person name="Hossain A."/>
            <person name="Karabika E."/>
            <person name="Karaffa L."/>
            <person name="Karanyi Z."/>
            <person name="Krasevec N."/>
            <person name="Kuo A."/>
            <person name="Kusch H."/>
            <person name="LaButti K."/>
            <person name="Lagendijk E.L."/>
            <person name="Lapidus A."/>
            <person name="Levasseur A."/>
            <person name="Lindquist E."/>
            <person name="Lipzen A."/>
            <person name="Logrieco A.F."/>
            <person name="MacCabe A."/>
            <person name="Maekelae M.R."/>
            <person name="Malavazi I."/>
            <person name="Melin P."/>
            <person name="Meyer V."/>
            <person name="Mielnichuk N."/>
            <person name="Miskei M."/>
            <person name="Molnar A.P."/>
            <person name="Mule G."/>
            <person name="Ngan C.Y."/>
            <person name="Orejas M."/>
            <person name="Orosz E."/>
            <person name="Ouedraogo J.P."/>
            <person name="Overkamp K.M."/>
            <person name="Park H.-S."/>
            <person name="Perrone G."/>
            <person name="Piumi F."/>
            <person name="Punt P.J."/>
            <person name="Ram A.F."/>
            <person name="Ramon A."/>
            <person name="Rauscher S."/>
            <person name="Record E."/>
            <person name="Riano-Pachon D.M."/>
            <person name="Robert V."/>
            <person name="Roehrig J."/>
            <person name="Ruller R."/>
            <person name="Salamov A."/>
            <person name="Salih N.S."/>
            <person name="Samson R.A."/>
            <person name="Sandor E."/>
            <person name="Sanguinetti M."/>
            <person name="Schuetze T."/>
            <person name="Sepcic K."/>
            <person name="Shelest E."/>
            <person name="Sherlock G."/>
            <person name="Sophianopoulou V."/>
            <person name="Squina F.M."/>
            <person name="Sun H."/>
            <person name="Susca A."/>
            <person name="Todd R.B."/>
            <person name="Tsang A."/>
            <person name="Unkles S.E."/>
            <person name="van de Wiele N."/>
            <person name="van Rossen-Uffink D."/>
            <person name="Oliveira J.V."/>
            <person name="Vesth T.C."/>
            <person name="Visser J."/>
            <person name="Yu J.-H."/>
            <person name="Zhou M."/>
            <person name="Andersen M.R."/>
            <person name="Archer D.B."/>
            <person name="Baker S.E."/>
            <person name="Benoit I."/>
            <person name="Brakhage A.A."/>
            <person name="Braus G.H."/>
            <person name="Fischer R."/>
            <person name="Frisvad J.C."/>
            <person name="Goldman G.H."/>
            <person name="Houbraken J."/>
            <person name="Oakley B."/>
            <person name="Pocsi I."/>
            <person name="Scazzocchio C."/>
            <person name="Seiboth B."/>
            <person name="vanKuyk P.A."/>
            <person name="Wortman J."/>
            <person name="Dyer P.S."/>
            <person name="Grigoriev I.V."/>
        </authorList>
    </citation>
    <scope>NUCLEOTIDE SEQUENCE [LARGE SCALE GENOMIC DNA]</scope>
    <source>
        <strain evidence="4">CBS 593.65</strain>
    </source>
</reference>
<dbReference type="Pfam" id="PF00106">
    <property type="entry name" value="adh_short"/>
    <property type="match status" value="1"/>
</dbReference>
<dbReference type="Gene3D" id="3.40.50.720">
    <property type="entry name" value="NAD(P)-binding Rossmann-like Domain"/>
    <property type="match status" value="1"/>
</dbReference>
<dbReference type="CDD" id="cd05233">
    <property type="entry name" value="SDR_c"/>
    <property type="match status" value="1"/>
</dbReference>
<dbReference type="STRING" id="1036612.A0A1L9TQL3"/>
<comment type="similarity">
    <text evidence="1">Belongs to the short-chain dehydrogenases/reductases (SDR) family.</text>
</comment>
<keyword evidence="2" id="KW-0560">Oxidoreductase</keyword>
<dbReference type="Pfam" id="PF13561">
    <property type="entry name" value="adh_short_C2"/>
    <property type="match status" value="1"/>
</dbReference>
<evidence type="ECO:0000313" key="3">
    <source>
        <dbReference type="EMBL" id="OJJ61712.1"/>
    </source>
</evidence>
<evidence type="ECO:0000256" key="1">
    <source>
        <dbReference type="ARBA" id="ARBA00006484"/>
    </source>
</evidence>
<proteinExistence type="inferred from homology"/>
<organism evidence="3 4">
    <name type="scientific">Aspergillus sydowii CBS 593.65</name>
    <dbReference type="NCBI Taxonomy" id="1036612"/>
    <lineage>
        <taxon>Eukaryota</taxon>
        <taxon>Fungi</taxon>
        <taxon>Dikarya</taxon>
        <taxon>Ascomycota</taxon>
        <taxon>Pezizomycotina</taxon>
        <taxon>Eurotiomycetes</taxon>
        <taxon>Eurotiomycetidae</taxon>
        <taxon>Eurotiales</taxon>
        <taxon>Aspergillaceae</taxon>
        <taxon>Aspergillus</taxon>
        <taxon>Aspergillus subgen. Nidulantes</taxon>
    </lineage>
</organism>
<dbReference type="GO" id="GO:0016491">
    <property type="term" value="F:oxidoreductase activity"/>
    <property type="evidence" value="ECO:0007669"/>
    <property type="project" value="UniProtKB-KW"/>
</dbReference>
<dbReference type="RefSeq" id="XP_040705518.1">
    <property type="nucleotide sequence ID" value="XM_040841572.1"/>
</dbReference>
<evidence type="ECO:0000313" key="4">
    <source>
        <dbReference type="Proteomes" id="UP000184356"/>
    </source>
</evidence>
<dbReference type="AlphaFoldDB" id="A0A1L9TQL3"/>
<dbReference type="PANTHER" id="PTHR24321:SF8">
    <property type="entry name" value="ESTRADIOL 17-BETA-DEHYDROGENASE 8-RELATED"/>
    <property type="match status" value="1"/>
</dbReference>
<sequence length="281" mass="29001">MSAKSVIVIIGCGGMGLSIARRLGSGSHLVLSDFSQAQLGSAAQTLRDEGYDVDTVQADISNASSVQSLAQSAARLGVIRVIAHTAGLSPARSPPDAIYKVDLLGVAHVIDAFLPVAASGTSLVIIASLAGHNAQGQLSAELERHLATAPTNDLLNHADLEHVNSTSAEPGTRFTAYGISKRGNILRVQASAAAWGRKGARINTVSPGLILTPMGHAELSGPLGEHMQDRIGKNPVARVGTPSDVANTVAFLCSPEASFITGTDILVDGGWGSSSRWESKI</sequence>
<dbReference type="SUPFAM" id="SSF51735">
    <property type="entry name" value="NAD(P)-binding Rossmann-fold domains"/>
    <property type="match status" value="1"/>
</dbReference>
<dbReference type="InterPro" id="IPR002347">
    <property type="entry name" value="SDR_fam"/>
</dbReference>
<protein>
    <submittedName>
        <fullName evidence="3">Uncharacterized protein</fullName>
    </submittedName>
</protein>
<dbReference type="InterPro" id="IPR036291">
    <property type="entry name" value="NAD(P)-bd_dom_sf"/>
</dbReference>
<evidence type="ECO:0000256" key="2">
    <source>
        <dbReference type="ARBA" id="ARBA00023002"/>
    </source>
</evidence>
<dbReference type="NCBIfam" id="NF005395">
    <property type="entry name" value="PRK06940.1"/>
    <property type="match status" value="1"/>
</dbReference>
<name>A0A1L9TQL3_9EURO</name>
<dbReference type="PANTHER" id="PTHR24321">
    <property type="entry name" value="DEHYDROGENASES, SHORT CHAIN"/>
    <property type="match status" value="1"/>
</dbReference>
<dbReference type="Proteomes" id="UP000184356">
    <property type="component" value="Unassembled WGS sequence"/>
</dbReference>
<accession>A0A1L9TQL3</accession>
<dbReference type="PRINTS" id="PR00081">
    <property type="entry name" value="GDHRDH"/>
</dbReference>
<dbReference type="OrthoDB" id="5840532at2759"/>
<dbReference type="VEuPathDB" id="FungiDB:ASPSYDRAFT_145918"/>
<dbReference type="EMBL" id="KV878583">
    <property type="protein sequence ID" value="OJJ61712.1"/>
    <property type="molecule type" value="Genomic_DNA"/>
</dbReference>
<gene>
    <name evidence="3" type="ORF">ASPSYDRAFT_145918</name>
</gene>
<keyword evidence="4" id="KW-1185">Reference proteome</keyword>
<dbReference type="GeneID" id="63757645"/>